<dbReference type="PANTHER" id="PTHR45694:SF5">
    <property type="entry name" value="GLUTAREDOXIN 2"/>
    <property type="match status" value="1"/>
</dbReference>
<feature type="compositionally biased region" description="Basic and acidic residues" evidence="2">
    <location>
        <begin position="118"/>
        <end position="150"/>
    </location>
</feature>
<proteinExistence type="inferred from homology"/>
<dbReference type="GO" id="GO:0005796">
    <property type="term" value="C:Golgi lumen"/>
    <property type="evidence" value="ECO:0007669"/>
    <property type="project" value="TreeGrafter"/>
</dbReference>
<organism evidence="4 5">
    <name type="scientific">Microthyrium microscopicum</name>
    <dbReference type="NCBI Taxonomy" id="703497"/>
    <lineage>
        <taxon>Eukaryota</taxon>
        <taxon>Fungi</taxon>
        <taxon>Dikarya</taxon>
        <taxon>Ascomycota</taxon>
        <taxon>Pezizomycotina</taxon>
        <taxon>Dothideomycetes</taxon>
        <taxon>Dothideomycetes incertae sedis</taxon>
        <taxon>Microthyriales</taxon>
        <taxon>Microthyriaceae</taxon>
        <taxon>Microthyrium</taxon>
    </lineage>
</organism>
<dbReference type="InterPro" id="IPR011899">
    <property type="entry name" value="Glutaredoxin_euk/vir"/>
</dbReference>
<dbReference type="FunFam" id="3.40.30.10:FF:000093">
    <property type="entry name" value="Glutaredoxin 2"/>
    <property type="match status" value="1"/>
</dbReference>
<dbReference type="GO" id="GO:0000324">
    <property type="term" value="C:fungal-type vacuole"/>
    <property type="evidence" value="ECO:0007669"/>
    <property type="project" value="TreeGrafter"/>
</dbReference>
<feature type="compositionally biased region" description="Basic and acidic residues" evidence="2">
    <location>
        <begin position="68"/>
        <end position="96"/>
    </location>
</feature>
<name>A0A6A6UJW8_9PEZI</name>
<dbReference type="Pfam" id="PF00462">
    <property type="entry name" value="Glutaredoxin"/>
    <property type="match status" value="1"/>
</dbReference>
<dbReference type="AlphaFoldDB" id="A0A6A6UJW8"/>
<evidence type="ECO:0000313" key="5">
    <source>
        <dbReference type="Proteomes" id="UP000799302"/>
    </source>
</evidence>
<dbReference type="PROSITE" id="PS51354">
    <property type="entry name" value="GLUTAREDOXIN_2"/>
    <property type="match status" value="1"/>
</dbReference>
<dbReference type="SUPFAM" id="SSF52833">
    <property type="entry name" value="Thioredoxin-like"/>
    <property type="match status" value="1"/>
</dbReference>
<dbReference type="Proteomes" id="UP000799302">
    <property type="component" value="Unassembled WGS sequence"/>
</dbReference>
<sequence>MPPNRRIRALMMFAIAAIIAIIYISTSASQTRTNKFYTSTRDALSLRESEEAGGKALESDDGAVQARLKDAADKAKQSADKKAEEFHGADVKEEGQKINSEIKATGEDGVARKSFKGNSDKVMKEAEGRMDREHQQRLSEEPKETEEEHKAEEELNYILKRSPIIIFSKTYCPFSKKAKDILLNKYKITPAPYVVELDEHAIGHDLQDKLAKTSGRRTVPNILINGISIGGGDDIEELHQSDKLISKVVELAGKKVQIKKI</sequence>
<keyword evidence="5" id="KW-1185">Reference proteome</keyword>
<dbReference type="InterPro" id="IPR036249">
    <property type="entry name" value="Thioredoxin-like_sf"/>
</dbReference>
<gene>
    <name evidence="4" type="ORF">BT63DRAFT_476826</name>
</gene>
<evidence type="ECO:0000313" key="4">
    <source>
        <dbReference type="EMBL" id="KAF2672006.1"/>
    </source>
</evidence>
<dbReference type="Gene3D" id="3.40.30.10">
    <property type="entry name" value="Glutaredoxin"/>
    <property type="match status" value="1"/>
</dbReference>
<dbReference type="GO" id="GO:0004362">
    <property type="term" value="F:glutathione-disulfide reductase (NADPH) activity"/>
    <property type="evidence" value="ECO:0007669"/>
    <property type="project" value="UniProtKB-ARBA"/>
</dbReference>
<feature type="region of interest" description="Disordered" evidence="2">
    <location>
        <begin position="68"/>
        <end position="150"/>
    </location>
</feature>
<dbReference type="OrthoDB" id="423313at2759"/>
<dbReference type="PANTHER" id="PTHR45694">
    <property type="entry name" value="GLUTAREDOXIN 2"/>
    <property type="match status" value="1"/>
</dbReference>
<evidence type="ECO:0000256" key="2">
    <source>
        <dbReference type="SAM" id="MobiDB-lite"/>
    </source>
</evidence>
<evidence type="ECO:0000256" key="1">
    <source>
        <dbReference type="ARBA" id="ARBA00009630"/>
    </source>
</evidence>
<feature type="domain" description="Glutaredoxin" evidence="3">
    <location>
        <begin position="164"/>
        <end position="226"/>
    </location>
</feature>
<accession>A0A6A6UJW8</accession>
<dbReference type="GO" id="GO:0034599">
    <property type="term" value="P:cellular response to oxidative stress"/>
    <property type="evidence" value="ECO:0007669"/>
    <property type="project" value="TreeGrafter"/>
</dbReference>
<evidence type="ECO:0000259" key="3">
    <source>
        <dbReference type="Pfam" id="PF00462"/>
    </source>
</evidence>
<dbReference type="EMBL" id="MU004232">
    <property type="protein sequence ID" value="KAF2672006.1"/>
    <property type="molecule type" value="Genomic_DNA"/>
</dbReference>
<comment type="similarity">
    <text evidence="1">Belongs to the glutaredoxin family. Monothiol subfamily.</text>
</comment>
<dbReference type="PRINTS" id="PR00160">
    <property type="entry name" value="GLUTAREDOXIN"/>
</dbReference>
<dbReference type="NCBIfam" id="TIGR02180">
    <property type="entry name" value="GRX_euk"/>
    <property type="match status" value="1"/>
</dbReference>
<protein>
    <submittedName>
        <fullName evidence="4">Glutaredoxin</fullName>
    </submittedName>
</protein>
<reference evidence="4" key="1">
    <citation type="journal article" date="2020" name="Stud. Mycol.">
        <title>101 Dothideomycetes genomes: a test case for predicting lifestyles and emergence of pathogens.</title>
        <authorList>
            <person name="Haridas S."/>
            <person name="Albert R."/>
            <person name="Binder M."/>
            <person name="Bloem J."/>
            <person name="Labutti K."/>
            <person name="Salamov A."/>
            <person name="Andreopoulos B."/>
            <person name="Baker S."/>
            <person name="Barry K."/>
            <person name="Bills G."/>
            <person name="Bluhm B."/>
            <person name="Cannon C."/>
            <person name="Castanera R."/>
            <person name="Culley D."/>
            <person name="Daum C."/>
            <person name="Ezra D."/>
            <person name="Gonzalez J."/>
            <person name="Henrissat B."/>
            <person name="Kuo A."/>
            <person name="Liang C."/>
            <person name="Lipzen A."/>
            <person name="Lutzoni F."/>
            <person name="Magnuson J."/>
            <person name="Mondo S."/>
            <person name="Nolan M."/>
            <person name="Ohm R."/>
            <person name="Pangilinan J."/>
            <person name="Park H.-J."/>
            <person name="Ramirez L."/>
            <person name="Alfaro M."/>
            <person name="Sun H."/>
            <person name="Tritt A."/>
            <person name="Yoshinaga Y."/>
            <person name="Zwiers L.-H."/>
            <person name="Turgeon B."/>
            <person name="Goodwin S."/>
            <person name="Spatafora J."/>
            <person name="Crous P."/>
            <person name="Grigoriev I."/>
        </authorList>
    </citation>
    <scope>NUCLEOTIDE SEQUENCE</scope>
    <source>
        <strain evidence="4">CBS 115976</strain>
    </source>
</reference>
<dbReference type="GO" id="GO:0005801">
    <property type="term" value="C:cis-Golgi network"/>
    <property type="evidence" value="ECO:0007669"/>
    <property type="project" value="UniProtKB-ARBA"/>
</dbReference>
<dbReference type="InterPro" id="IPR002109">
    <property type="entry name" value="Glutaredoxin"/>
</dbReference>
<dbReference type="CDD" id="cd03419">
    <property type="entry name" value="GRX_GRXh_1_2_like"/>
    <property type="match status" value="1"/>
</dbReference>
<dbReference type="InterPro" id="IPR014025">
    <property type="entry name" value="Glutaredoxin_subgr"/>
</dbReference>